<sequence>MKSKIFLLFVFLFAVVGMQAQTAQKVMEQTAAQLQRNGGIKANFEATQFNGNVEQGTTIGTIYIKGDRFKMESNQALIWFDGKTQWSFYANSGEVNLTEPTPEELRLLNPYSFLHLSKQGYRTEMQSVSYQGKSCHDIRLIATRANSQLQEMRLVIDKNSYLPYSIRMKQDGNW</sequence>
<dbReference type="AlphaFoldDB" id="J9GFG5"/>
<organism evidence="1">
    <name type="scientific">gut metagenome</name>
    <dbReference type="NCBI Taxonomy" id="749906"/>
    <lineage>
        <taxon>unclassified sequences</taxon>
        <taxon>metagenomes</taxon>
        <taxon>organismal metagenomes</taxon>
    </lineage>
</organism>
<accession>J9GFG5</accession>
<gene>
    <name evidence="1" type="ORF">EVA_05786</name>
</gene>
<dbReference type="SUPFAM" id="SSF89392">
    <property type="entry name" value="Prokaryotic lipoproteins and lipoprotein localization factors"/>
    <property type="match status" value="1"/>
</dbReference>
<proteinExistence type="predicted"/>
<dbReference type="InterPro" id="IPR004564">
    <property type="entry name" value="OM_lipoprot_carrier_LolA-like"/>
</dbReference>
<dbReference type="InterPro" id="IPR029046">
    <property type="entry name" value="LolA/LolB/LppX"/>
</dbReference>
<dbReference type="Gene3D" id="2.50.20.10">
    <property type="entry name" value="Lipoprotein localisation LolA/LolB/LppX"/>
    <property type="match status" value="1"/>
</dbReference>
<dbReference type="CDD" id="cd16325">
    <property type="entry name" value="LolA"/>
    <property type="match status" value="1"/>
</dbReference>
<reference evidence="1" key="1">
    <citation type="journal article" date="2012" name="PLoS ONE">
        <title>Gene sets for utilization of primary and secondary nutrition supplies in the distal gut of endangered iberian lynx.</title>
        <authorList>
            <person name="Alcaide M."/>
            <person name="Messina E."/>
            <person name="Richter M."/>
            <person name="Bargiela R."/>
            <person name="Peplies J."/>
            <person name="Huws S.A."/>
            <person name="Newbold C.J."/>
            <person name="Golyshin P.N."/>
            <person name="Simon M.A."/>
            <person name="Lopez G."/>
            <person name="Yakimov M.M."/>
            <person name="Ferrer M."/>
        </authorList>
    </citation>
    <scope>NUCLEOTIDE SEQUENCE</scope>
</reference>
<evidence type="ECO:0000313" key="1">
    <source>
        <dbReference type="EMBL" id="EJX06107.1"/>
    </source>
</evidence>
<dbReference type="Pfam" id="PF16584">
    <property type="entry name" value="LolA_2"/>
    <property type="match status" value="1"/>
</dbReference>
<evidence type="ECO:0008006" key="2">
    <source>
        <dbReference type="Google" id="ProtNLM"/>
    </source>
</evidence>
<dbReference type="EMBL" id="AMCI01001259">
    <property type="protein sequence ID" value="EJX06107.1"/>
    <property type="molecule type" value="Genomic_DNA"/>
</dbReference>
<name>J9GFG5_9ZZZZ</name>
<protein>
    <recommendedName>
        <fullName evidence="2">Outer membrane lipoprotein carrier protein LolA</fullName>
    </recommendedName>
</protein>
<feature type="non-terminal residue" evidence="1">
    <location>
        <position position="174"/>
    </location>
</feature>
<comment type="caution">
    <text evidence="1">The sequence shown here is derived from an EMBL/GenBank/DDBJ whole genome shotgun (WGS) entry which is preliminary data.</text>
</comment>